<evidence type="ECO:0000313" key="2">
    <source>
        <dbReference type="EMBL" id="AXA68470.1"/>
    </source>
</evidence>
<dbReference type="InterPro" id="IPR000073">
    <property type="entry name" value="AB_hydrolase_1"/>
</dbReference>
<evidence type="ECO:0000259" key="1">
    <source>
        <dbReference type="Pfam" id="PF12146"/>
    </source>
</evidence>
<feature type="domain" description="Serine aminopeptidase S33" evidence="1">
    <location>
        <begin position="68"/>
        <end position="297"/>
    </location>
</feature>
<reference evidence="2 3" key="1">
    <citation type="submission" date="2017-06" db="EMBL/GenBank/DDBJ databases">
        <title>Evolution towards high GC content and high-temperature stress adaptation in endophytic Pseudomonas oryzihabitans impacted its plant-growth promoting traits.</title>
        <authorList>
            <person name="Nascimento F.X."/>
        </authorList>
    </citation>
    <scope>NUCLEOTIDE SEQUENCE [LARGE SCALE GENOMIC DNA]</scope>
    <source>
        <strain evidence="2 3">MS8</strain>
    </source>
</reference>
<dbReference type="Pfam" id="PF12146">
    <property type="entry name" value="Hydrolase_4"/>
    <property type="match status" value="1"/>
</dbReference>
<dbReference type="EMBL" id="CP022198">
    <property type="protein sequence ID" value="AXA68470.1"/>
    <property type="molecule type" value="Genomic_DNA"/>
</dbReference>
<dbReference type="PRINTS" id="PR00111">
    <property type="entry name" value="ABHYDROLASE"/>
</dbReference>
<accession>A0A2Z5AH13</accession>
<dbReference type="InterPro" id="IPR029058">
    <property type="entry name" value="AB_hydrolase_fold"/>
</dbReference>
<dbReference type="RefSeq" id="WP_208692504.1">
    <property type="nucleotide sequence ID" value="NZ_CP022198.1"/>
</dbReference>
<proteinExistence type="predicted"/>
<dbReference type="GO" id="GO:0016787">
    <property type="term" value="F:hydrolase activity"/>
    <property type="evidence" value="ECO:0007669"/>
    <property type="project" value="UniProtKB-KW"/>
</dbReference>
<dbReference type="STRING" id="47885.APT59_17380"/>
<protein>
    <submittedName>
        <fullName evidence="2">Alpha/beta hydrolase</fullName>
    </submittedName>
</protein>
<name>A0A2Z5AH13_9PSED</name>
<keyword evidence="2" id="KW-0378">Hydrolase</keyword>
<dbReference type="Proteomes" id="UP000250579">
    <property type="component" value="Chromosome"/>
</dbReference>
<dbReference type="Gene3D" id="3.40.50.1820">
    <property type="entry name" value="alpha/beta hydrolase"/>
    <property type="match status" value="1"/>
</dbReference>
<dbReference type="InterPro" id="IPR022742">
    <property type="entry name" value="Hydrolase_4"/>
</dbReference>
<gene>
    <name evidence="2" type="ORF">CE139_22575</name>
</gene>
<organism evidence="2 3">
    <name type="scientific">Pseudomonas oryzihabitans</name>
    <dbReference type="NCBI Taxonomy" id="47885"/>
    <lineage>
        <taxon>Bacteria</taxon>
        <taxon>Pseudomonadati</taxon>
        <taxon>Pseudomonadota</taxon>
        <taxon>Gammaproteobacteria</taxon>
        <taxon>Pseudomonadales</taxon>
        <taxon>Pseudomonadaceae</taxon>
        <taxon>Pseudomonas</taxon>
    </lineage>
</organism>
<dbReference type="AlphaFoldDB" id="A0A2Z5AH13"/>
<dbReference type="InterPro" id="IPR051044">
    <property type="entry name" value="MAG_DAG_Lipase"/>
</dbReference>
<dbReference type="PANTHER" id="PTHR11614">
    <property type="entry name" value="PHOSPHOLIPASE-RELATED"/>
    <property type="match status" value="1"/>
</dbReference>
<evidence type="ECO:0000313" key="3">
    <source>
        <dbReference type="Proteomes" id="UP000250579"/>
    </source>
</evidence>
<dbReference type="SUPFAM" id="SSF53474">
    <property type="entry name" value="alpha/beta-Hydrolases"/>
    <property type="match status" value="1"/>
</dbReference>
<sequence>MTPLFDLDRLRQALVPLRRDLPPDLDHQGYRAHYRLADSRVRPEVTVALGALAAGGYQLAVQGWWPREPRGSLLLLHGYYDHMGLYGHVVDWALSRQWAVLACDLPGHGLSSGARASINDFGEYQTALTALIAEARRLDLPRPWHLLGQSTGGAILLDYLLRGEPAPELGETILLAPLVRPHAWRQGLWTYRLVKPFVRALPRRFSVNSGDPAFLDFLQQDGLQPRELPAQWVGALARWIPQLERAPASTRSLLVIQGEQDFTVDWRHNLGVLEAKFARPEVLRLPEARHHLVNETEALRQRYFRWLDERLA</sequence>